<feature type="signal peptide" evidence="2">
    <location>
        <begin position="1"/>
        <end position="28"/>
    </location>
</feature>
<dbReference type="AlphaFoldDB" id="A0A918YTZ6"/>
<name>A0A918YTZ6_9ACTN</name>
<evidence type="ECO:0000313" key="3">
    <source>
        <dbReference type="EMBL" id="GHE13812.1"/>
    </source>
</evidence>
<evidence type="ECO:0000256" key="2">
    <source>
        <dbReference type="SAM" id="SignalP"/>
    </source>
</evidence>
<feature type="chain" id="PRO_5038635392" evidence="2">
    <location>
        <begin position="29"/>
        <end position="494"/>
    </location>
</feature>
<evidence type="ECO:0000256" key="1">
    <source>
        <dbReference type="SAM" id="MobiDB-lite"/>
    </source>
</evidence>
<feature type="region of interest" description="Disordered" evidence="1">
    <location>
        <begin position="229"/>
        <end position="257"/>
    </location>
</feature>
<reference evidence="3" key="2">
    <citation type="submission" date="2020-09" db="EMBL/GenBank/DDBJ databases">
        <authorList>
            <person name="Sun Q."/>
            <person name="Ohkuma M."/>
        </authorList>
    </citation>
    <scope>NUCLEOTIDE SEQUENCE</scope>
    <source>
        <strain evidence="3">JCM 4714</strain>
    </source>
</reference>
<organism evidence="3 4">
    <name type="scientific">Streptomyces alanosinicus</name>
    <dbReference type="NCBI Taxonomy" id="68171"/>
    <lineage>
        <taxon>Bacteria</taxon>
        <taxon>Bacillati</taxon>
        <taxon>Actinomycetota</taxon>
        <taxon>Actinomycetes</taxon>
        <taxon>Kitasatosporales</taxon>
        <taxon>Streptomycetaceae</taxon>
        <taxon>Streptomyces</taxon>
    </lineage>
</organism>
<accession>A0A918YTZ6</accession>
<sequence>MKDTGRSRSRAVTAIPVAALALSLPFIASTAAGASAQPPGIAGAKAPAVAGKGRPVTDPRIIALEKKQEVLDKIAGQITEGLSESDRARIPGFAEIEVDADHNSLRLHWKGSTPQRVQRILAHLPKGVTASVLPARYSKADLHAARNKLLRGGKPVNLRVAGASTPIRITSIGGAVDGSGLDITYADAAGPNAAAPRDLLAPAARKDRSREVKALTDRLTGINTAASYKAQPAEATPPTAPARRAAPASPRVGGLNRQHDAAPWTGGSGLKNPTGGICSSGFGVKNSKGVNMLTTAAHCNGNDGLWRTYLGGDAVGSSDGLAISMTDDVQGIDLPKPQLSGALYDGTALRFDYYAKPVSGWGHNNVDDYVCEDGANGGVHCNIKISKTDIGVTGENGVYRPITDLAYATSLTPDGIAGVNGDSGAPVFAGANNFTTDEARGTLTSFDTTVTCPSDETVSTVTDGWKRTPWCFKGLYYVPIYQTLQDMNWTLVTS</sequence>
<evidence type="ECO:0000313" key="4">
    <source>
        <dbReference type="Proteomes" id="UP000655443"/>
    </source>
</evidence>
<keyword evidence="2" id="KW-0732">Signal</keyword>
<feature type="compositionally biased region" description="Low complexity" evidence="1">
    <location>
        <begin position="230"/>
        <end position="251"/>
    </location>
</feature>
<protein>
    <submittedName>
        <fullName evidence="3">Uncharacterized protein</fullName>
    </submittedName>
</protein>
<reference evidence="3" key="1">
    <citation type="journal article" date="2014" name="Int. J. Syst. Evol. Microbiol.">
        <title>Complete genome sequence of Corynebacterium casei LMG S-19264T (=DSM 44701T), isolated from a smear-ripened cheese.</title>
        <authorList>
            <consortium name="US DOE Joint Genome Institute (JGI-PGF)"/>
            <person name="Walter F."/>
            <person name="Albersmeier A."/>
            <person name="Kalinowski J."/>
            <person name="Ruckert C."/>
        </authorList>
    </citation>
    <scope>NUCLEOTIDE SEQUENCE</scope>
    <source>
        <strain evidence="3">JCM 4714</strain>
    </source>
</reference>
<dbReference type="InterPro" id="IPR009003">
    <property type="entry name" value="Peptidase_S1_PA"/>
</dbReference>
<dbReference type="SUPFAM" id="SSF50494">
    <property type="entry name" value="Trypsin-like serine proteases"/>
    <property type="match status" value="1"/>
</dbReference>
<comment type="caution">
    <text evidence="3">The sequence shown here is derived from an EMBL/GenBank/DDBJ whole genome shotgun (WGS) entry which is preliminary data.</text>
</comment>
<keyword evidence="4" id="KW-1185">Reference proteome</keyword>
<proteinExistence type="predicted"/>
<dbReference type="InterPro" id="IPR043504">
    <property type="entry name" value="Peptidase_S1_PA_chymotrypsin"/>
</dbReference>
<dbReference type="Proteomes" id="UP000655443">
    <property type="component" value="Unassembled WGS sequence"/>
</dbReference>
<dbReference type="Gene3D" id="2.40.10.10">
    <property type="entry name" value="Trypsin-like serine proteases"/>
    <property type="match status" value="2"/>
</dbReference>
<dbReference type="EMBL" id="BMVG01000044">
    <property type="protein sequence ID" value="GHE13812.1"/>
    <property type="molecule type" value="Genomic_DNA"/>
</dbReference>
<gene>
    <name evidence="3" type="ORF">GCM10010339_82150</name>
</gene>